<evidence type="ECO:0000256" key="4">
    <source>
        <dbReference type="ARBA" id="ARBA00022989"/>
    </source>
</evidence>
<feature type="transmembrane region" description="Helical" evidence="8">
    <location>
        <begin position="177"/>
        <end position="197"/>
    </location>
</feature>
<protein>
    <submittedName>
        <fullName evidence="11">Cobalt-zinc-cadmium efflux system protein</fullName>
    </submittedName>
</protein>
<dbReference type="GO" id="GO:0006882">
    <property type="term" value="P:intracellular zinc ion homeostasis"/>
    <property type="evidence" value="ECO:0007669"/>
    <property type="project" value="InterPro"/>
</dbReference>
<keyword evidence="4 8" id="KW-1133">Transmembrane helix</keyword>
<accession>A0A1I0Q4V3</accession>
<feature type="transmembrane region" description="Helical" evidence="8">
    <location>
        <begin position="43"/>
        <end position="67"/>
    </location>
</feature>
<dbReference type="AlphaFoldDB" id="A0A1I0Q4V3"/>
<evidence type="ECO:0000256" key="1">
    <source>
        <dbReference type="ARBA" id="ARBA00004141"/>
    </source>
</evidence>
<keyword evidence="3 8" id="KW-0812">Transmembrane</keyword>
<name>A0A1I0Q4V3_9EURY</name>
<dbReference type="SUPFAM" id="SSF160240">
    <property type="entry name" value="Cation efflux protein cytoplasmic domain-like"/>
    <property type="match status" value="1"/>
</dbReference>
<feature type="region of interest" description="Disordered" evidence="7">
    <location>
        <begin position="1"/>
        <end position="39"/>
    </location>
</feature>
<dbReference type="eggNOG" id="arCOG01477">
    <property type="taxonomic scope" value="Archaea"/>
</dbReference>
<dbReference type="Pfam" id="PF16916">
    <property type="entry name" value="ZT_dimer"/>
    <property type="match status" value="1"/>
</dbReference>
<gene>
    <name evidence="11" type="ORF">SAMN05216285_3075</name>
</gene>
<feature type="domain" description="Cation efflux protein transmembrane" evidence="9">
    <location>
        <begin position="45"/>
        <end position="230"/>
    </location>
</feature>
<keyword evidence="12" id="KW-1185">Reference proteome</keyword>
<dbReference type="Proteomes" id="UP000183275">
    <property type="component" value="Unassembled WGS sequence"/>
</dbReference>
<dbReference type="PANTHER" id="PTHR45755:SF4">
    <property type="entry name" value="ZINC TRANSPORTER 7"/>
    <property type="match status" value="1"/>
</dbReference>
<dbReference type="InterPro" id="IPR045316">
    <property type="entry name" value="Msc2-like"/>
</dbReference>
<feature type="transmembrane region" description="Helical" evidence="8">
    <location>
        <begin position="142"/>
        <end position="165"/>
    </location>
</feature>
<dbReference type="EMBL" id="FOIS01000004">
    <property type="protein sequence ID" value="SEW21923.1"/>
    <property type="molecule type" value="Genomic_DNA"/>
</dbReference>
<dbReference type="InterPro" id="IPR027469">
    <property type="entry name" value="Cation_efflux_TMD_sf"/>
</dbReference>
<comment type="subcellular location">
    <subcellularLocation>
        <location evidence="1">Membrane</location>
        <topology evidence="1">Multi-pass membrane protein</topology>
    </subcellularLocation>
</comment>
<feature type="domain" description="Cation efflux protein cytoplasmic" evidence="10">
    <location>
        <begin position="240"/>
        <end position="311"/>
    </location>
</feature>
<keyword evidence="6 8" id="KW-0472">Membrane</keyword>
<dbReference type="InterPro" id="IPR027470">
    <property type="entry name" value="Cation_efflux_CTD"/>
</dbReference>
<dbReference type="InterPro" id="IPR058533">
    <property type="entry name" value="Cation_efflux_TM"/>
</dbReference>
<sequence length="325" mass="35008">MSPHESAHAHDDSPSRDDHGHGHEHDHSHGHGHGDGNTSSRKLAAVSLINVVGFVVELAGGLAFGSVALISDAIHMLFDALAYVMAFAAAYVAEHYGEGERWTYGLHRLEPFAAFVNGLLLLPMVGFILWESYHRFLEPVAIGTAPTLAIATGGLLVNVGSVAVLHGDAMSLNERGAFYHLLGDAGGSVAVIVSVLVVEWTGHRIVDPITAALIAAVVAWSAVRVLRGSGEIFFLKTPLESDEIRGHIRELDGVDRVDDFHAWQICSQITVATVHLETGVETMTEAESVVDRVHDELAHHGVDHATVEVSPSYTDRDVYLDTHCH</sequence>
<dbReference type="RefSeq" id="WP_049989688.1">
    <property type="nucleotide sequence ID" value="NZ_FOIS01000004.1"/>
</dbReference>
<feature type="transmembrane region" description="Helical" evidence="8">
    <location>
        <begin position="112"/>
        <end position="130"/>
    </location>
</feature>
<dbReference type="PANTHER" id="PTHR45755">
    <property type="match status" value="1"/>
</dbReference>
<evidence type="ECO:0000259" key="9">
    <source>
        <dbReference type="Pfam" id="PF01545"/>
    </source>
</evidence>
<evidence type="ECO:0000313" key="11">
    <source>
        <dbReference type="EMBL" id="SEW21923.1"/>
    </source>
</evidence>
<organism evidence="11 12">
    <name type="scientific">Natrinema salifodinae</name>
    <dbReference type="NCBI Taxonomy" id="1202768"/>
    <lineage>
        <taxon>Archaea</taxon>
        <taxon>Methanobacteriati</taxon>
        <taxon>Methanobacteriota</taxon>
        <taxon>Stenosarchaea group</taxon>
        <taxon>Halobacteria</taxon>
        <taxon>Halobacteriales</taxon>
        <taxon>Natrialbaceae</taxon>
        <taxon>Natrinema</taxon>
    </lineage>
</organism>
<dbReference type="InterPro" id="IPR036837">
    <property type="entry name" value="Cation_efflux_CTD_sf"/>
</dbReference>
<dbReference type="SUPFAM" id="SSF161111">
    <property type="entry name" value="Cation efflux protein transmembrane domain-like"/>
    <property type="match status" value="1"/>
</dbReference>
<dbReference type="GO" id="GO:0005385">
    <property type="term" value="F:zinc ion transmembrane transporter activity"/>
    <property type="evidence" value="ECO:0007669"/>
    <property type="project" value="InterPro"/>
</dbReference>
<dbReference type="Pfam" id="PF01545">
    <property type="entry name" value="Cation_efflux"/>
    <property type="match status" value="1"/>
</dbReference>
<dbReference type="NCBIfam" id="TIGR01297">
    <property type="entry name" value="CDF"/>
    <property type="match status" value="1"/>
</dbReference>
<evidence type="ECO:0000256" key="3">
    <source>
        <dbReference type="ARBA" id="ARBA00022692"/>
    </source>
</evidence>
<evidence type="ECO:0000256" key="7">
    <source>
        <dbReference type="SAM" id="MobiDB-lite"/>
    </source>
</evidence>
<dbReference type="STRING" id="1202768.SAMN05216285_3075"/>
<keyword evidence="2" id="KW-0813">Transport</keyword>
<evidence type="ECO:0000256" key="8">
    <source>
        <dbReference type="SAM" id="Phobius"/>
    </source>
</evidence>
<feature type="transmembrane region" description="Helical" evidence="8">
    <location>
        <begin position="73"/>
        <end position="92"/>
    </location>
</feature>
<proteinExistence type="predicted"/>
<feature type="compositionally biased region" description="Basic and acidic residues" evidence="7">
    <location>
        <begin position="1"/>
        <end position="34"/>
    </location>
</feature>
<dbReference type="InterPro" id="IPR002524">
    <property type="entry name" value="Cation_efflux"/>
</dbReference>
<reference evidence="12" key="1">
    <citation type="submission" date="2016-10" db="EMBL/GenBank/DDBJ databases">
        <authorList>
            <person name="Varghese N."/>
        </authorList>
    </citation>
    <scope>NUCLEOTIDE SEQUENCE [LARGE SCALE GENOMIC DNA]</scope>
    <source>
        <strain evidence="12">CGMCC 1.12284</strain>
    </source>
</reference>
<dbReference type="Gene3D" id="1.20.1510.10">
    <property type="entry name" value="Cation efflux protein transmembrane domain"/>
    <property type="match status" value="1"/>
</dbReference>
<feature type="transmembrane region" description="Helical" evidence="8">
    <location>
        <begin position="209"/>
        <end position="226"/>
    </location>
</feature>
<dbReference type="GO" id="GO:0016020">
    <property type="term" value="C:membrane"/>
    <property type="evidence" value="ECO:0007669"/>
    <property type="project" value="UniProtKB-SubCell"/>
</dbReference>
<evidence type="ECO:0000256" key="6">
    <source>
        <dbReference type="ARBA" id="ARBA00023136"/>
    </source>
</evidence>
<evidence type="ECO:0000259" key="10">
    <source>
        <dbReference type="Pfam" id="PF16916"/>
    </source>
</evidence>
<evidence type="ECO:0000256" key="5">
    <source>
        <dbReference type="ARBA" id="ARBA00023065"/>
    </source>
</evidence>
<dbReference type="OrthoDB" id="269083at2157"/>
<keyword evidence="5" id="KW-0406">Ion transport</keyword>
<evidence type="ECO:0000256" key="2">
    <source>
        <dbReference type="ARBA" id="ARBA00022448"/>
    </source>
</evidence>
<evidence type="ECO:0000313" key="12">
    <source>
        <dbReference type="Proteomes" id="UP000183275"/>
    </source>
</evidence>